<dbReference type="KEGG" id="tvo:TVG1535972"/>
<dbReference type="EMBL" id="BA000011">
    <property type="protein sequence ID" value="BAB60626.1"/>
    <property type="molecule type" value="Genomic_DNA"/>
</dbReference>
<evidence type="ECO:0000313" key="2">
    <source>
        <dbReference type="Proteomes" id="UP000001017"/>
    </source>
</evidence>
<proteinExistence type="predicted"/>
<evidence type="ECO:0000313" key="1">
    <source>
        <dbReference type="EMBL" id="BAB60626.1"/>
    </source>
</evidence>
<dbReference type="AlphaFoldDB" id="Q978D3"/>
<organism evidence="1 2">
    <name type="scientific">Thermoplasma volcanium (strain ATCC 51530 / DSM 4299 / JCM 9571 / NBRC 15438 / GSS1)</name>
    <dbReference type="NCBI Taxonomy" id="273116"/>
    <lineage>
        <taxon>Archaea</taxon>
        <taxon>Methanobacteriati</taxon>
        <taxon>Thermoplasmatota</taxon>
        <taxon>Thermoplasmata</taxon>
        <taxon>Thermoplasmatales</taxon>
        <taxon>Thermoplasmataceae</taxon>
        <taxon>Thermoplasma</taxon>
    </lineage>
</organism>
<dbReference type="PaxDb" id="273116-14325723"/>
<dbReference type="Proteomes" id="UP000001017">
    <property type="component" value="Chromosome"/>
</dbReference>
<accession>Q978D3</accession>
<keyword evidence="2" id="KW-1185">Reference proteome</keyword>
<reference evidence="1 2" key="1">
    <citation type="journal article" date="1999" name="Proc. Jpn. Acad.">
        <title>Determination of the complete genomic DNA sequence of Thermoplasma volvanium GSS1.</title>
        <authorList>
            <person name="Kawashima T."/>
            <person name="Yamamoto Y."/>
            <person name="Aramaki H."/>
            <person name="Nunoshiba T."/>
            <person name="Kawamoto T."/>
            <person name="Watanabe K."/>
            <person name="Yamazaki M."/>
            <person name="Kanehori K."/>
            <person name="Amano N."/>
            <person name="Ohya Y."/>
            <person name="Makino K."/>
            <person name="Suzuki M."/>
        </authorList>
    </citation>
    <scope>NUCLEOTIDE SEQUENCE [LARGE SCALE GENOMIC DNA]</scope>
    <source>
        <strain evidence="2">ATCC 51530 / DSM 4299 / JCM 9571 / NBRC 15438 / GSS1</strain>
    </source>
</reference>
<gene>
    <name evidence="1" type="ORF">TVG1535972</name>
</gene>
<reference evidence="1 2" key="2">
    <citation type="journal article" date="2000" name="Proc. Natl. Acad. Sci. U.S.A.">
        <title>Archaeal adaptation to higher temperatures revealed by genomic sequence of Thermoplasma volcanium.</title>
        <authorList>
            <person name="Kawashima T."/>
            <person name="Amano N."/>
            <person name="Koike H."/>
            <person name="Makino S."/>
            <person name="Higuchi S."/>
            <person name="Kawashima-Ohya Y."/>
            <person name="Watanabe K."/>
            <person name="Yamazaki M."/>
            <person name="Kanehori K."/>
            <person name="Kawamoto T."/>
            <person name="Nunoshiba T."/>
            <person name="Yamamoto Y."/>
            <person name="Aramaki H."/>
            <person name="Makino K."/>
            <person name="Suzuki M."/>
        </authorList>
    </citation>
    <scope>NUCLEOTIDE SEQUENCE [LARGE SCALE GENOMIC DNA]</scope>
    <source>
        <strain evidence="2">ATCC 51530 / DSM 4299 / JCM 9571 / NBRC 15438 / GSS1</strain>
    </source>
</reference>
<sequence length="59" mass="6825">MWILTDWITRKGSFQGVLEVTGCPGNIFSEGSMRNPYKYTFSGIYRSNLPTRKCEEPNF</sequence>
<name>Q978D3_THEVO</name>
<protein>
    <submittedName>
        <fullName evidence="1">TVG1535972 protein</fullName>
    </submittedName>
</protein>
<dbReference type="HOGENOM" id="CLU_2949510_0_0_2"/>